<evidence type="ECO:0000313" key="3">
    <source>
        <dbReference type="Proteomes" id="UP001396898"/>
    </source>
</evidence>
<feature type="compositionally biased region" description="Basic and acidic residues" evidence="1">
    <location>
        <begin position="303"/>
        <end position="319"/>
    </location>
</feature>
<evidence type="ECO:0000256" key="1">
    <source>
        <dbReference type="SAM" id="MobiDB-lite"/>
    </source>
</evidence>
<feature type="region of interest" description="Disordered" evidence="1">
    <location>
        <begin position="274"/>
        <end position="319"/>
    </location>
</feature>
<feature type="compositionally biased region" description="Polar residues" evidence="1">
    <location>
        <begin position="85"/>
        <end position="96"/>
    </location>
</feature>
<accession>A0ABR1S827</accession>
<proteinExistence type="predicted"/>
<feature type="compositionally biased region" description="Basic and acidic residues" evidence="1">
    <location>
        <begin position="161"/>
        <end position="171"/>
    </location>
</feature>
<feature type="compositionally biased region" description="Polar residues" evidence="1">
    <location>
        <begin position="176"/>
        <end position="186"/>
    </location>
</feature>
<gene>
    <name evidence="2" type="ORF">PG991_005055</name>
</gene>
<protein>
    <recommendedName>
        <fullName evidence="4">N-acetyltransferase domain-containing protein</fullName>
    </recommendedName>
</protein>
<reference evidence="2 3" key="1">
    <citation type="submission" date="2023-01" db="EMBL/GenBank/DDBJ databases">
        <title>Analysis of 21 Apiospora genomes using comparative genomics revels a genus with tremendous synthesis potential of carbohydrate active enzymes and secondary metabolites.</title>
        <authorList>
            <person name="Sorensen T."/>
        </authorList>
    </citation>
    <scope>NUCLEOTIDE SEQUENCE [LARGE SCALE GENOMIC DNA]</scope>
    <source>
        <strain evidence="2 3">CBS 20057</strain>
    </source>
</reference>
<feature type="region of interest" description="Disordered" evidence="1">
    <location>
        <begin position="128"/>
        <end position="147"/>
    </location>
</feature>
<dbReference type="CDD" id="cd04301">
    <property type="entry name" value="NAT_SF"/>
    <property type="match status" value="1"/>
</dbReference>
<keyword evidence="3" id="KW-1185">Reference proteome</keyword>
<feature type="compositionally biased region" description="Polar residues" evidence="1">
    <location>
        <begin position="42"/>
        <end position="58"/>
    </location>
</feature>
<dbReference type="InterPro" id="IPR016181">
    <property type="entry name" value="Acyl_CoA_acyltransferase"/>
</dbReference>
<evidence type="ECO:0008006" key="4">
    <source>
        <dbReference type="Google" id="ProtNLM"/>
    </source>
</evidence>
<dbReference type="EMBL" id="JAQQWI010000007">
    <property type="protein sequence ID" value="KAK8027999.1"/>
    <property type="molecule type" value="Genomic_DNA"/>
</dbReference>
<dbReference type="Gene3D" id="3.40.630.30">
    <property type="match status" value="1"/>
</dbReference>
<feature type="compositionally biased region" description="Basic and acidic residues" evidence="1">
    <location>
        <begin position="194"/>
        <end position="205"/>
    </location>
</feature>
<dbReference type="SUPFAM" id="SSF55729">
    <property type="entry name" value="Acyl-CoA N-acyltransferases (Nat)"/>
    <property type="match status" value="1"/>
</dbReference>
<feature type="region of interest" description="Disordered" evidence="1">
    <location>
        <begin position="1"/>
        <end position="114"/>
    </location>
</feature>
<sequence length="594" mass="66588">MEAPVARKATRNQLGESRWAPSTRAKGQSLWMDPPKKFVKASDQSLMSAAPLTGSNDPKGNAYVPPHLRQTPAQAQQEAPKPESQHQSPVAPTSVAQYDVPGHEPQDKSPMSLAPVNLAGPAAVEADETPSFPVSTKHTDGISAPNPSLEASLAVFGLDPPKADPNRDPRGEVPVQTWTEQDWNQTRRPKKKKSFESKSISRDSDVSGTTSALNWAPDSRMTEWIGKWTDKIPDSVEASVLHDRPVVYEDCDVDCDTGELLAPVDYPRTMMSKLSSRMPRRQHTNVAQDPTDKTSSLKKRLHSTSETHTVRERKKREQELFRQKQQERIEKARLAPSEINEDTEPAMTRADPFQCRAESHIRPAQLGDMGFVAQLYQQEVETGWRALDQKPVDAQSWARILSHCHEHNLPFVVALSGYRDPRMPVSKAGHQVVGFAFLDVASRGIVGSVITNAKCSGRLYVIVAPQHRRARIGTALLDAVLKVVSPQYSPKELSYQWVNPRDDPTYFPRRHNPHSEERQWCSILMEVYVQNRGTKENTTKGEEYQAVWNWLEMDLSMDLISHSPVFGRADHLPTSPILDQLVFEHRCCPADIPV</sequence>
<comment type="caution">
    <text evidence="2">The sequence shown here is derived from an EMBL/GenBank/DDBJ whole genome shotgun (WGS) entry which is preliminary data.</text>
</comment>
<organism evidence="2 3">
    <name type="scientific">Apiospora marii</name>
    <dbReference type="NCBI Taxonomy" id="335849"/>
    <lineage>
        <taxon>Eukaryota</taxon>
        <taxon>Fungi</taxon>
        <taxon>Dikarya</taxon>
        <taxon>Ascomycota</taxon>
        <taxon>Pezizomycotina</taxon>
        <taxon>Sordariomycetes</taxon>
        <taxon>Xylariomycetidae</taxon>
        <taxon>Amphisphaeriales</taxon>
        <taxon>Apiosporaceae</taxon>
        <taxon>Apiospora</taxon>
    </lineage>
</organism>
<name>A0ABR1S827_9PEZI</name>
<dbReference type="Proteomes" id="UP001396898">
    <property type="component" value="Unassembled WGS sequence"/>
</dbReference>
<feature type="region of interest" description="Disordered" evidence="1">
    <location>
        <begin position="156"/>
        <end position="214"/>
    </location>
</feature>
<evidence type="ECO:0000313" key="2">
    <source>
        <dbReference type="EMBL" id="KAK8027999.1"/>
    </source>
</evidence>